<evidence type="ECO:0000313" key="3">
    <source>
        <dbReference type="EMBL" id="OYR17698.1"/>
    </source>
</evidence>
<dbReference type="AlphaFoldDB" id="A0A256FSH0"/>
<keyword evidence="4" id="KW-1185">Reference proteome</keyword>
<evidence type="ECO:0008006" key="5">
    <source>
        <dbReference type="Google" id="ProtNLM"/>
    </source>
</evidence>
<feature type="domain" description="Polyvalent protein metallopeptidase" evidence="2">
    <location>
        <begin position="157"/>
        <end position="286"/>
    </location>
</feature>
<dbReference type="OrthoDB" id="9792687at2"/>
<sequence length="308" mass="34572">MSRKENKPRVDIYAKITDRIVADLEKGVRPWVKPWSAGNTTGQITRPLRHNGLPYQGINTLLLWSEAVARSFVSPTWMTFKQSVELGGHVRKGETGSMVVYASRFTRTETDARGEELERGIPFLKAYTVFCADQIEDLPAQYYGNPAPVHDPVERVEHADAFFANTGAVIRHGGDKAFFNPALDIVQMPPFESFRDAPSYYATLGHELTHWVGSEKRLDRNLSRYHKDRSFRAHEELVADLGGCFLAADLGIVPELEPRPDHASYLASWLEILKNEKRFIFAAAAHAQRAVNYLHELQPGAAQVAEAA</sequence>
<feature type="domain" description="N-terminal" evidence="1">
    <location>
        <begin position="11"/>
        <end position="130"/>
    </location>
</feature>
<accession>A0A256FSH0</accession>
<dbReference type="GO" id="GO:0003697">
    <property type="term" value="F:single-stranded DNA binding"/>
    <property type="evidence" value="ECO:0007669"/>
    <property type="project" value="InterPro"/>
</dbReference>
<dbReference type="Pfam" id="PF08401">
    <property type="entry name" value="ArdcN"/>
    <property type="match status" value="1"/>
</dbReference>
<evidence type="ECO:0000259" key="2">
    <source>
        <dbReference type="Pfam" id="PF18818"/>
    </source>
</evidence>
<dbReference type="EMBL" id="NNRL01000143">
    <property type="protein sequence ID" value="OYR17698.1"/>
    <property type="molecule type" value="Genomic_DNA"/>
</dbReference>
<dbReference type="Proteomes" id="UP000216478">
    <property type="component" value="Unassembled WGS sequence"/>
</dbReference>
<dbReference type="InterPro" id="IPR013610">
    <property type="entry name" value="ArdC_N"/>
</dbReference>
<dbReference type="InterPro" id="IPR017113">
    <property type="entry name" value="Antirestriction_ArdC"/>
</dbReference>
<protein>
    <recommendedName>
        <fullName evidence="5">Antirestriction protein</fullName>
    </recommendedName>
</protein>
<gene>
    <name evidence="3" type="ORF">CEV33_4928</name>
</gene>
<evidence type="ECO:0000313" key="4">
    <source>
        <dbReference type="Proteomes" id="UP000216478"/>
    </source>
</evidence>
<dbReference type="Pfam" id="PF18818">
    <property type="entry name" value="MPTase-PolyVal"/>
    <property type="match status" value="1"/>
</dbReference>
<dbReference type="InterPro" id="IPR041459">
    <property type="entry name" value="MPTase-PolyVal"/>
</dbReference>
<organism evidence="3 4">
    <name type="scientific">Brucella grignonensis</name>
    <dbReference type="NCBI Taxonomy" id="94627"/>
    <lineage>
        <taxon>Bacteria</taxon>
        <taxon>Pseudomonadati</taxon>
        <taxon>Pseudomonadota</taxon>
        <taxon>Alphaproteobacteria</taxon>
        <taxon>Hyphomicrobiales</taxon>
        <taxon>Brucellaceae</taxon>
        <taxon>Brucella/Ochrobactrum group</taxon>
        <taxon>Brucella</taxon>
    </lineage>
</organism>
<dbReference type="PIRSF" id="PIRSF037112">
    <property type="entry name" value="Antirestriction_ArdC"/>
    <property type="match status" value="1"/>
</dbReference>
<dbReference type="RefSeq" id="WP_094538789.1">
    <property type="nucleotide sequence ID" value="NZ_JBHEER010000014.1"/>
</dbReference>
<proteinExistence type="predicted"/>
<evidence type="ECO:0000259" key="1">
    <source>
        <dbReference type="Pfam" id="PF08401"/>
    </source>
</evidence>
<comment type="caution">
    <text evidence="3">The sequence shown here is derived from an EMBL/GenBank/DDBJ whole genome shotgun (WGS) entry which is preliminary data.</text>
</comment>
<reference evidence="3 4" key="1">
    <citation type="submission" date="2017-07" db="EMBL/GenBank/DDBJ databases">
        <title>Phylogenetic study on the rhizospheric bacterium Ochrobactrum sp. A44.</title>
        <authorList>
            <person name="Krzyzanowska D.M."/>
            <person name="Ossowicki A."/>
            <person name="Rajewska M."/>
            <person name="Maciag T."/>
            <person name="Kaczynski Z."/>
            <person name="Czerwicka M."/>
            <person name="Jafra S."/>
        </authorList>
    </citation>
    <scope>NUCLEOTIDE SEQUENCE [LARGE SCALE GENOMIC DNA]</scope>
    <source>
        <strain evidence="3 4">OgA9a</strain>
    </source>
</reference>
<name>A0A256FSH0_9HYPH</name>